<name>A0A7S0I3G3_9EUKA</name>
<dbReference type="SUPFAM" id="SSF53335">
    <property type="entry name" value="S-adenosyl-L-methionine-dependent methyltransferases"/>
    <property type="match status" value="1"/>
</dbReference>
<evidence type="ECO:0008006" key="2">
    <source>
        <dbReference type="Google" id="ProtNLM"/>
    </source>
</evidence>
<reference evidence="1" key="1">
    <citation type="submission" date="2021-01" db="EMBL/GenBank/DDBJ databases">
        <authorList>
            <person name="Corre E."/>
            <person name="Pelletier E."/>
            <person name="Niang G."/>
            <person name="Scheremetjew M."/>
            <person name="Finn R."/>
            <person name="Kale V."/>
            <person name="Holt S."/>
            <person name="Cochrane G."/>
            <person name="Meng A."/>
            <person name="Brown T."/>
            <person name="Cohen L."/>
        </authorList>
    </citation>
    <scope>NUCLEOTIDE SEQUENCE</scope>
    <source>
        <strain evidence="1">CCMP1374</strain>
    </source>
</reference>
<proteinExistence type="predicted"/>
<protein>
    <recommendedName>
        <fullName evidence="2">rRNA adenine N(6)-methyltransferase</fullName>
    </recommendedName>
</protein>
<dbReference type="InterPro" id="IPR029063">
    <property type="entry name" value="SAM-dependent_MTases_sf"/>
</dbReference>
<dbReference type="EMBL" id="HBEP01035399">
    <property type="protein sequence ID" value="CAD8509763.1"/>
    <property type="molecule type" value="Transcribed_RNA"/>
</dbReference>
<organism evidence="1">
    <name type="scientific">Phaeocystis antarctica</name>
    <dbReference type="NCBI Taxonomy" id="33657"/>
    <lineage>
        <taxon>Eukaryota</taxon>
        <taxon>Haptista</taxon>
        <taxon>Haptophyta</taxon>
        <taxon>Prymnesiophyceae</taxon>
        <taxon>Phaeocystales</taxon>
        <taxon>Phaeocystaceae</taxon>
        <taxon>Phaeocystis</taxon>
    </lineage>
</organism>
<gene>
    <name evidence="1" type="ORF">PANT1444_LOCUS20073</name>
</gene>
<evidence type="ECO:0000313" key="1">
    <source>
        <dbReference type="EMBL" id="CAD8509763.1"/>
    </source>
</evidence>
<sequence length="230" mass="25966">MLAVLAVTALGINCTQLIRPRDASPIRSPQNIHSWLSERFAGLDIVEIGTRNGDGMACFAQTARASIAVEIDRPYCEILRKRAARLARKGTGNFTVVCEDYRKVRLDGDIFTWWEQAPFLTNQAAIQHLRREVHAGRVRPSAQAVVLFDMSWQDDVDSLKQLISQAAWAKNVPFDEEALCLQQQQELLAAGKRRTDSSETCKRAKGRFVVAGIPLTRLPRLRARRWENKP</sequence>
<accession>A0A7S0I3G3</accession>
<dbReference type="Gene3D" id="3.40.50.150">
    <property type="entry name" value="Vaccinia Virus protein VP39"/>
    <property type="match status" value="1"/>
</dbReference>
<dbReference type="AlphaFoldDB" id="A0A7S0I3G3"/>